<dbReference type="Proteomes" id="UP000280395">
    <property type="component" value="Unassembled WGS sequence"/>
</dbReference>
<organism evidence="1 2">
    <name type="scientific">Pseudomonas syringae pv. avii</name>
    <dbReference type="NCBI Taxonomy" id="663959"/>
    <lineage>
        <taxon>Bacteria</taxon>
        <taxon>Pseudomonadati</taxon>
        <taxon>Pseudomonadota</taxon>
        <taxon>Gammaproteobacteria</taxon>
        <taxon>Pseudomonadales</taxon>
        <taxon>Pseudomonadaceae</taxon>
        <taxon>Pseudomonas</taxon>
        <taxon>Pseudomonas syringae</taxon>
    </lineage>
</organism>
<proteinExistence type="predicted"/>
<comment type="caution">
    <text evidence="1">The sequence shown here is derived from an EMBL/GenBank/DDBJ whole genome shotgun (WGS) entry which is preliminary data.</text>
</comment>
<sequence length="100" mass="10926">MVTQADRRVFKCRRLDGHCGKHDGLNAGGSASFILFHQSIGIVESAVARLGSWIDGLIQKTPECLLGDFGIGLNQGVNASDVIDLGLLWNIHRQLLAKKW</sequence>
<reference evidence="1 2" key="1">
    <citation type="submission" date="2018-08" db="EMBL/GenBank/DDBJ databases">
        <title>Recombination of ecologically and evolutionarily significant loci maintains genetic cohesion in the Pseudomonas syringae species complex.</title>
        <authorList>
            <person name="Dillon M."/>
            <person name="Thakur S."/>
            <person name="Almeida R.N.D."/>
            <person name="Weir B.S."/>
            <person name="Guttman D.S."/>
        </authorList>
    </citation>
    <scope>NUCLEOTIDE SEQUENCE [LARGE SCALE GENOMIC DNA]</scope>
    <source>
        <strain evidence="1 2">ICMP 14479</strain>
    </source>
</reference>
<evidence type="ECO:0000313" key="1">
    <source>
        <dbReference type="EMBL" id="RMU42133.1"/>
    </source>
</evidence>
<protein>
    <submittedName>
        <fullName evidence="1">Uncharacterized protein</fullName>
    </submittedName>
</protein>
<name>A0A3M5U9A5_PSESX</name>
<evidence type="ECO:0000313" key="2">
    <source>
        <dbReference type="Proteomes" id="UP000280395"/>
    </source>
</evidence>
<dbReference type="EMBL" id="RBUA01001492">
    <property type="protein sequence ID" value="RMU42133.1"/>
    <property type="molecule type" value="Genomic_DNA"/>
</dbReference>
<gene>
    <name evidence="1" type="ORF">ALP29_200386</name>
</gene>
<dbReference type="AlphaFoldDB" id="A0A3M5U9A5"/>
<accession>A0A3M5U9A5</accession>